<dbReference type="InterPro" id="IPR009057">
    <property type="entry name" value="Homeodomain-like_sf"/>
</dbReference>
<evidence type="ECO:0000256" key="11">
    <source>
        <dbReference type="SAM" id="Coils"/>
    </source>
</evidence>
<sequence>MDSNFTFLHEYGYSPGTMDTRNLEAERAVSASGGGRSEEKKKRLTAEQMELLERSFQEEVKLEPERKLRLAQELGLPPRQVTVWFQNRRARWKTKRLEHLYCTLKREFDAIAKEKEKLEEEVMNLKAQLEKKVQSCRGSITEAVEGDETVESTSTPPTQFTLNQFQASSCHNPHLIDYSSLLTIKDYYDLLTTLP</sequence>
<keyword evidence="4 8" id="KW-0371">Homeobox</keyword>
<name>A0AAV7F1K5_ARIFI</name>
<feature type="coiled-coil region" evidence="11">
    <location>
        <begin position="108"/>
        <end position="135"/>
    </location>
</feature>
<accession>A0AAV7F1K5</accession>
<dbReference type="GO" id="GO:0045893">
    <property type="term" value="P:positive regulation of DNA-templated transcription"/>
    <property type="evidence" value="ECO:0007669"/>
    <property type="project" value="TreeGrafter"/>
</dbReference>
<dbReference type="Proteomes" id="UP000825729">
    <property type="component" value="Unassembled WGS sequence"/>
</dbReference>
<evidence type="ECO:0000313" key="15">
    <source>
        <dbReference type="Proteomes" id="UP000825729"/>
    </source>
</evidence>
<feature type="domain" description="Homeobox" evidence="13">
    <location>
        <begin position="35"/>
        <end position="95"/>
    </location>
</feature>
<keyword evidence="5 10" id="KW-0804">Transcription</keyword>
<dbReference type="EMBL" id="JAINDJ010000003">
    <property type="protein sequence ID" value="KAG9455015.1"/>
    <property type="molecule type" value="Genomic_DNA"/>
</dbReference>
<proteinExistence type="inferred from homology"/>
<reference evidence="14 15" key="1">
    <citation type="submission" date="2021-07" db="EMBL/GenBank/DDBJ databases">
        <title>The Aristolochia fimbriata genome: insights into angiosperm evolution, floral development and chemical biosynthesis.</title>
        <authorList>
            <person name="Jiao Y."/>
        </authorList>
    </citation>
    <scope>NUCLEOTIDE SEQUENCE [LARGE SCALE GENOMIC DNA]</scope>
    <source>
        <strain evidence="14">IBCAS-2021</strain>
        <tissue evidence="14">Leaf</tissue>
    </source>
</reference>
<keyword evidence="3 8" id="KW-0238">DNA-binding</keyword>
<evidence type="ECO:0000256" key="1">
    <source>
        <dbReference type="ARBA" id="ARBA00004123"/>
    </source>
</evidence>
<evidence type="ECO:0000256" key="7">
    <source>
        <dbReference type="ARBA" id="ARBA00025748"/>
    </source>
</evidence>
<dbReference type="PRINTS" id="PR00031">
    <property type="entry name" value="HTHREPRESSR"/>
</dbReference>
<evidence type="ECO:0000256" key="9">
    <source>
        <dbReference type="RuleBase" id="RU000682"/>
    </source>
</evidence>
<dbReference type="SUPFAM" id="SSF46689">
    <property type="entry name" value="Homeodomain-like"/>
    <property type="match status" value="1"/>
</dbReference>
<evidence type="ECO:0000256" key="10">
    <source>
        <dbReference type="RuleBase" id="RU369038"/>
    </source>
</evidence>
<comment type="subcellular location">
    <subcellularLocation>
        <location evidence="1 8 9">Nucleus</location>
    </subcellularLocation>
</comment>
<dbReference type="InterPro" id="IPR001356">
    <property type="entry name" value="HD"/>
</dbReference>
<evidence type="ECO:0000256" key="8">
    <source>
        <dbReference type="PROSITE-ProRule" id="PRU00108"/>
    </source>
</evidence>
<dbReference type="PANTHER" id="PTHR24326">
    <property type="entry name" value="HOMEOBOX-LEUCINE ZIPPER PROTEIN"/>
    <property type="match status" value="1"/>
</dbReference>
<dbReference type="GO" id="GO:0005634">
    <property type="term" value="C:nucleus"/>
    <property type="evidence" value="ECO:0007669"/>
    <property type="project" value="UniProtKB-SubCell"/>
</dbReference>
<keyword evidence="11" id="KW-0175">Coiled coil</keyword>
<evidence type="ECO:0000256" key="6">
    <source>
        <dbReference type="ARBA" id="ARBA00023242"/>
    </source>
</evidence>
<dbReference type="InterPro" id="IPR017970">
    <property type="entry name" value="Homeobox_CS"/>
</dbReference>
<dbReference type="Pfam" id="PF00046">
    <property type="entry name" value="Homeodomain"/>
    <property type="match status" value="1"/>
</dbReference>
<keyword evidence="6 8" id="KW-0539">Nucleus</keyword>
<evidence type="ECO:0000259" key="13">
    <source>
        <dbReference type="PROSITE" id="PS50071"/>
    </source>
</evidence>
<keyword evidence="2 10" id="KW-0805">Transcription regulation</keyword>
<keyword evidence="15" id="KW-1185">Reference proteome</keyword>
<dbReference type="InterPro" id="IPR045224">
    <property type="entry name" value="HDZip_class_I_plant"/>
</dbReference>
<evidence type="ECO:0000313" key="14">
    <source>
        <dbReference type="EMBL" id="KAG9455015.1"/>
    </source>
</evidence>
<comment type="caution">
    <text evidence="14">The sequence shown here is derived from an EMBL/GenBank/DDBJ whole genome shotgun (WGS) entry which is preliminary data.</text>
</comment>
<dbReference type="Pfam" id="PF02183">
    <property type="entry name" value="HALZ"/>
    <property type="match status" value="1"/>
</dbReference>
<dbReference type="SMART" id="SM00389">
    <property type="entry name" value="HOX"/>
    <property type="match status" value="1"/>
</dbReference>
<dbReference type="PROSITE" id="PS50071">
    <property type="entry name" value="HOMEOBOX_2"/>
    <property type="match status" value="1"/>
</dbReference>
<dbReference type="GO" id="GO:0043565">
    <property type="term" value="F:sequence-specific DNA binding"/>
    <property type="evidence" value="ECO:0007669"/>
    <property type="project" value="InterPro"/>
</dbReference>
<dbReference type="Gene3D" id="1.10.10.60">
    <property type="entry name" value="Homeodomain-like"/>
    <property type="match status" value="1"/>
</dbReference>
<dbReference type="InterPro" id="IPR003106">
    <property type="entry name" value="Leu_zip_homeo"/>
</dbReference>
<evidence type="ECO:0000256" key="4">
    <source>
        <dbReference type="ARBA" id="ARBA00023155"/>
    </source>
</evidence>
<feature type="DNA-binding region" description="Homeobox" evidence="8">
    <location>
        <begin position="37"/>
        <end position="96"/>
    </location>
</feature>
<comment type="function">
    <text evidence="10">Transcription factor.</text>
</comment>
<protein>
    <recommendedName>
        <fullName evidence="10">Homeobox-leucine zipper protein</fullName>
    </recommendedName>
    <alternativeName>
        <fullName evidence="10">HD-ZIP protein</fullName>
    </alternativeName>
    <alternativeName>
        <fullName evidence="10">Homeodomain transcription factor</fullName>
    </alternativeName>
</protein>
<dbReference type="GO" id="GO:0000981">
    <property type="term" value="F:DNA-binding transcription factor activity, RNA polymerase II-specific"/>
    <property type="evidence" value="ECO:0007669"/>
    <property type="project" value="UniProtKB-UniRule"/>
</dbReference>
<dbReference type="PANTHER" id="PTHR24326:SF591">
    <property type="entry name" value="HOMEOBOX-LEUCINE ZIPPER PROTEIN ATHB-51-RELATED"/>
    <property type="match status" value="1"/>
</dbReference>
<gene>
    <name evidence="14" type="ORF">H6P81_007919</name>
</gene>
<dbReference type="CDD" id="cd00086">
    <property type="entry name" value="homeodomain"/>
    <property type="match status" value="1"/>
</dbReference>
<comment type="similarity">
    <text evidence="7 10">Belongs to the HD-ZIP homeobox family. Class I subfamily.</text>
</comment>
<dbReference type="AlphaFoldDB" id="A0AAV7F1K5"/>
<feature type="region of interest" description="Disordered" evidence="12">
    <location>
        <begin position="14"/>
        <end position="43"/>
    </location>
</feature>
<evidence type="ECO:0000256" key="2">
    <source>
        <dbReference type="ARBA" id="ARBA00023015"/>
    </source>
</evidence>
<dbReference type="PROSITE" id="PS00027">
    <property type="entry name" value="HOMEOBOX_1"/>
    <property type="match status" value="1"/>
</dbReference>
<organism evidence="14 15">
    <name type="scientific">Aristolochia fimbriata</name>
    <name type="common">White veined hardy Dutchman's pipe vine</name>
    <dbReference type="NCBI Taxonomy" id="158543"/>
    <lineage>
        <taxon>Eukaryota</taxon>
        <taxon>Viridiplantae</taxon>
        <taxon>Streptophyta</taxon>
        <taxon>Embryophyta</taxon>
        <taxon>Tracheophyta</taxon>
        <taxon>Spermatophyta</taxon>
        <taxon>Magnoliopsida</taxon>
        <taxon>Magnoliidae</taxon>
        <taxon>Piperales</taxon>
        <taxon>Aristolochiaceae</taxon>
        <taxon>Aristolochia</taxon>
    </lineage>
</organism>
<evidence type="ECO:0000256" key="3">
    <source>
        <dbReference type="ARBA" id="ARBA00023125"/>
    </source>
</evidence>
<dbReference type="InterPro" id="IPR000047">
    <property type="entry name" value="HTH_motif"/>
</dbReference>
<evidence type="ECO:0000256" key="5">
    <source>
        <dbReference type="ARBA" id="ARBA00023163"/>
    </source>
</evidence>
<evidence type="ECO:0000256" key="12">
    <source>
        <dbReference type="SAM" id="MobiDB-lite"/>
    </source>
</evidence>